<sequence length="299" mass="34841">MVNGISPRMRHIVEPNVLTETLYALVIGEKGAGKTTLVSGLYKLHPVDRRVLNTIEKKDNYYPICQQMNSVVLIDGSEEENVEQIWESTEISVVFLVIKYDTRFERMVTNYFTNEEQIEKHSAKVIVMFSHWDYSKDPEKEFEDICEFFEEECSNISNLICYSDQNMNEELVDMMFRCISHYNPKTSISTKDEFSSNAEQENIETVANFNSENQFLSQQSSDHVYKLPIENSTSNEMANDQTSRASYICCKWLNQLWSRKRLPIVAVSIFMISLQTIYCFYITSHPYLSLSNHNRTVKP</sequence>
<dbReference type="Gene3D" id="3.40.50.300">
    <property type="entry name" value="P-loop containing nucleotide triphosphate hydrolases"/>
    <property type="match status" value="1"/>
</dbReference>
<dbReference type="CDD" id="cd00882">
    <property type="entry name" value="Ras_like_GTPase"/>
    <property type="match status" value="1"/>
</dbReference>
<comment type="caution">
    <text evidence="2">The sequence shown here is derived from an EMBL/GenBank/DDBJ whole genome shotgun (WGS) entry which is preliminary data.</text>
</comment>
<keyword evidence="1" id="KW-1133">Transmembrane helix</keyword>
<dbReference type="InterPro" id="IPR027417">
    <property type="entry name" value="P-loop_NTPase"/>
</dbReference>
<keyword evidence="3" id="KW-1185">Reference proteome</keyword>
<name>A0A815VM33_ADIRI</name>
<evidence type="ECO:0000313" key="2">
    <source>
        <dbReference type="EMBL" id="CAF1530656.1"/>
    </source>
</evidence>
<keyword evidence="1" id="KW-0812">Transmembrane</keyword>
<accession>A0A815VM33</accession>
<proteinExistence type="predicted"/>
<organism evidence="2 3">
    <name type="scientific">Adineta ricciae</name>
    <name type="common">Rotifer</name>
    <dbReference type="NCBI Taxonomy" id="249248"/>
    <lineage>
        <taxon>Eukaryota</taxon>
        <taxon>Metazoa</taxon>
        <taxon>Spiralia</taxon>
        <taxon>Gnathifera</taxon>
        <taxon>Rotifera</taxon>
        <taxon>Eurotatoria</taxon>
        <taxon>Bdelloidea</taxon>
        <taxon>Adinetida</taxon>
        <taxon>Adinetidae</taxon>
        <taxon>Adineta</taxon>
    </lineage>
</organism>
<dbReference type="AlphaFoldDB" id="A0A815VM33"/>
<evidence type="ECO:0000313" key="3">
    <source>
        <dbReference type="Proteomes" id="UP000663828"/>
    </source>
</evidence>
<reference evidence="2" key="1">
    <citation type="submission" date="2021-02" db="EMBL/GenBank/DDBJ databases">
        <authorList>
            <person name="Nowell W R."/>
        </authorList>
    </citation>
    <scope>NUCLEOTIDE SEQUENCE</scope>
</reference>
<dbReference type="SUPFAM" id="SSF52540">
    <property type="entry name" value="P-loop containing nucleoside triphosphate hydrolases"/>
    <property type="match status" value="1"/>
</dbReference>
<keyword evidence="1" id="KW-0472">Membrane</keyword>
<evidence type="ECO:0000256" key="1">
    <source>
        <dbReference type="SAM" id="Phobius"/>
    </source>
</evidence>
<feature type="transmembrane region" description="Helical" evidence="1">
    <location>
        <begin position="262"/>
        <end position="283"/>
    </location>
</feature>
<dbReference type="Proteomes" id="UP000663828">
    <property type="component" value="Unassembled WGS sequence"/>
</dbReference>
<dbReference type="EMBL" id="CAJNOR010004847">
    <property type="protein sequence ID" value="CAF1530656.1"/>
    <property type="molecule type" value="Genomic_DNA"/>
</dbReference>
<gene>
    <name evidence="2" type="ORF">XAT740_LOCUS41440</name>
</gene>
<protein>
    <submittedName>
        <fullName evidence="2">Uncharacterized protein</fullName>
    </submittedName>
</protein>